<protein>
    <submittedName>
        <fullName evidence="2">Proteasome subunit alpha type-3</fullName>
    </submittedName>
</protein>
<dbReference type="InterPro" id="IPR029055">
    <property type="entry name" value="Ntn_hydrolases_N"/>
</dbReference>
<evidence type="ECO:0000256" key="1">
    <source>
        <dbReference type="ARBA" id="ARBA00022942"/>
    </source>
</evidence>
<dbReference type="GO" id="GO:0051603">
    <property type="term" value="P:proteolysis involved in protein catabolic process"/>
    <property type="evidence" value="ECO:0007669"/>
    <property type="project" value="InterPro"/>
</dbReference>
<dbReference type="GO" id="GO:0005839">
    <property type="term" value="C:proteasome core complex"/>
    <property type="evidence" value="ECO:0007669"/>
    <property type="project" value="InterPro"/>
</dbReference>
<proteinExistence type="predicted"/>
<dbReference type="InterPro" id="IPR001353">
    <property type="entry name" value="Proteasome_sua/b"/>
</dbReference>
<dbReference type="Pfam" id="PF00227">
    <property type="entry name" value="Proteasome"/>
    <property type="match status" value="1"/>
</dbReference>
<evidence type="ECO:0000313" key="3">
    <source>
        <dbReference type="Proteomes" id="UP000188320"/>
    </source>
</evidence>
<dbReference type="OrthoDB" id="40134at2759"/>
<organism evidence="2 3">
    <name type="scientific">Zancudomyces culisetae</name>
    <name type="common">Gut fungus</name>
    <name type="synonym">Smittium culisetae</name>
    <dbReference type="NCBI Taxonomy" id="1213189"/>
    <lineage>
        <taxon>Eukaryota</taxon>
        <taxon>Fungi</taxon>
        <taxon>Fungi incertae sedis</taxon>
        <taxon>Zoopagomycota</taxon>
        <taxon>Kickxellomycotina</taxon>
        <taxon>Harpellomycetes</taxon>
        <taxon>Harpellales</taxon>
        <taxon>Legeriomycetaceae</taxon>
        <taxon>Zancudomyces</taxon>
    </lineage>
</organism>
<dbReference type="SUPFAM" id="SSF56235">
    <property type="entry name" value="N-terminal nucleophile aminohydrolases (Ntn hydrolases)"/>
    <property type="match status" value="1"/>
</dbReference>
<sequence length="203" mass="23195">MNPKFSRRKSDSKYRLDSFPYTQSVFHKVGTGWIPDVKQLVSRAREEVLSFQNIYQVQMPPKQLAERLGMFIQAYTLYSSVRPFGASPIMACMEGTTPHLYMFETSGAYYGYKACAAGKAKQLAKTEMEKLDLDNLSMTQLAKEAARIIYTVHDNSKDSIFELELAWICPESNYVFSRVPKELFDEAVQYAEGADDDMDDEDL</sequence>
<dbReference type="Gene3D" id="3.60.20.10">
    <property type="entry name" value="Glutamine Phosphoribosylpyrophosphate, subunit 1, domain 1"/>
    <property type="match status" value="1"/>
</dbReference>
<keyword evidence="3" id="KW-1185">Reference proteome</keyword>
<name>A0A1R1PK83_ZANCU</name>
<keyword evidence="1 2" id="KW-0647">Proteasome</keyword>
<evidence type="ECO:0000313" key="2">
    <source>
        <dbReference type="EMBL" id="OMH81292.1"/>
    </source>
</evidence>
<dbReference type="InterPro" id="IPR050115">
    <property type="entry name" value="Proteasome_alpha"/>
</dbReference>
<dbReference type="EMBL" id="LSSK01000933">
    <property type="protein sequence ID" value="OMH81292.1"/>
    <property type="molecule type" value="Genomic_DNA"/>
</dbReference>
<accession>A0A1R1PK83</accession>
<gene>
    <name evidence="2" type="ORF">AX774_g5254</name>
</gene>
<dbReference type="AlphaFoldDB" id="A0A1R1PK83"/>
<dbReference type="PANTHER" id="PTHR11599">
    <property type="entry name" value="PROTEASOME SUBUNIT ALPHA/BETA"/>
    <property type="match status" value="1"/>
</dbReference>
<reference evidence="3" key="1">
    <citation type="submission" date="2017-01" db="EMBL/GenBank/DDBJ databases">
        <authorList>
            <person name="Wang Y."/>
            <person name="White M."/>
            <person name="Kvist S."/>
            <person name="Moncalvo J.-M."/>
        </authorList>
    </citation>
    <scope>NUCLEOTIDE SEQUENCE [LARGE SCALE GENOMIC DNA]</scope>
    <source>
        <strain evidence="3">COL-18-3</strain>
    </source>
</reference>
<comment type="caution">
    <text evidence="2">The sequence shown here is derived from an EMBL/GenBank/DDBJ whole genome shotgun (WGS) entry which is preliminary data.</text>
</comment>
<dbReference type="Proteomes" id="UP000188320">
    <property type="component" value="Unassembled WGS sequence"/>
</dbReference>